<name>A0A9C9EP63_UNCW3</name>
<dbReference type="InterPro" id="IPR036291">
    <property type="entry name" value="NAD(P)-bd_dom_sf"/>
</dbReference>
<protein>
    <submittedName>
        <fullName evidence="2">NAD(P)-dependent oxidoreductase</fullName>
    </submittedName>
</protein>
<dbReference type="InterPro" id="IPR001509">
    <property type="entry name" value="Epimerase_deHydtase"/>
</dbReference>
<comment type="caution">
    <text evidence="2">The sequence shown here is derived from an EMBL/GenBank/DDBJ whole genome shotgun (WGS) entry which is preliminary data.</text>
</comment>
<gene>
    <name evidence="2" type="ORF">ENI34_09880</name>
</gene>
<proteinExistence type="predicted"/>
<dbReference type="InterPro" id="IPR050177">
    <property type="entry name" value="Lipid_A_modif_metabolic_enz"/>
</dbReference>
<dbReference type="SUPFAM" id="SSF51735">
    <property type="entry name" value="NAD(P)-binding Rossmann-fold domains"/>
    <property type="match status" value="1"/>
</dbReference>
<dbReference type="Gene3D" id="3.40.50.720">
    <property type="entry name" value="NAD(P)-binding Rossmann-like Domain"/>
    <property type="match status" value="1"/>
</dbReference>
<dbReference type="PANTHER" id="PTHR43245:SF58">
    <property type="entry name" value="BLL5923 PROTEIN"/>
    <property type="match status" value="1"/>
</dbReference>
<dbReference type="Proteomes" id="UP000885826">
    <property type="component" value="Unassembled WGS sequence"/>
</dbReference>
<reference evidence="2" key="1">
    <citation type="journal article" date="2020" name="mSystems">
        <title>Genome- and Community-Level Interaction Insights into Carbon Utilization and Element Cycling Functions of Hydrothermarchaeota in Hydrothermal Sediment.</title>
        <authorList>
            <person name="Zhou Z."/>
            <person name="Liu Y."/>
            <person name="Xu W."/>
            <person name="Pan J."/>
            <person name="Luo Z.H."/>
            <person name="Li M."/>
        </authorList>
    </citation>
    <scope>NUCLEOTIDE SEQUENCE</scope>
    <source>
        <strain evidence="2">HyVt-388</strain>
    </source>
</reference>
<sequence>MILLTGATGFIGKNLVPELAGDHALKILVRKTSNITPFLNLKNIKIVYGDLEKNMGIDDALNNTELVIHCAARTIGRNYIEYYRMNTLGTAYLVQAMKKKGIKKILYLSSQAACGPATGKAPLDESATPEPASFYGITKKQGEEIIIRNGLDYIILRPAAVYGPYDTEILKYIKILNRGVCPIIGKSGKHLNFIYIKDLVQLIIRLISVRRFDKKLYFVNDGNCYSDEEIFGQISSLLKKKSIKIHISESIAFLCGLFNDLFLPPSRRLIWRDKIKELSKKYWLCSNERLVREYGFTPAYTFKDGIRETIEWYQKNGLLR</sequence>
<accession>A0A9C9EP63</accession>
<organism evidence="2 3">
    <name type="scientific">candidate division WOR-3 bacterium</name>
    <dbReference type="NCBI Taxonomy" id="2052148"/>
    <lineage>
        <taxon>Bacteria</taxon>
        <taxon>Bacteria division WOR-3</taxon>
    </lineage>
</organism>
<dbReference type="Pfam" id="PF01370">
    <property type="entry name" value="Epimerase"/>
    <property type="match status" value="1"/>
</dbReference>
<evidence type="ECO:0000313" key="2">
    <source>
        <dbReference type="EMBL" id="HEC79427.1"/>
    </source>
</evidence>
<dbReference type="PANTHER" id="PTHR43245">
    <property type="entry name" value="BIFUNCTIONAL POLYMYXIN RESISTANCE PROTEIN ARNA"/>
    <property type="match status" value="1"/>
</dbReference>
<feature type="domain" description="NAD-dependent epimerase/dehydratase" evidence="1">
    <location>
        <begin position="2"/>
        <end position="209"/>
    </location>
</feature>
<dbReference type="EMBL" id="DRIG01000100">
    <property type="protein sequence ID" value="HEC79427.1"/>
    <property type="molecule type" value="Genomic_DNA"/>
</dbReference>
<dbReference type="AlphaFoldDB" id="A0A9C9EP63"/>
<evidence type="ECO:0000259" key="1">
    <source>
        <dbReference type="Pfam" id="PF01370"/>
    </source>
</evidence>
<evidence type="ECO:0000313" key="3">
    <source>
        <dbReference type="Proteomes" id="UP000885826"/>
    </source>
</evidence>